<dbReference type="EMBL" id="JBBKTW010000009">
    <property type="protein sequence ID" value="MEN2991088.1"/>
    <property type="molecule type" value="Genomic_DNA"/>
</dbReference>
<dbReference type="PROSITE" id="PS00211">
    <property type="entry name" value="ABC_TRANSPORTER_1"/>
    <property type="match status" value="1"/>
</dbReference>
<feature type="domain" description="ABC transporter" evidence="3">
    <location>
        <begin position="10"/>
        <end position="244"/>
    </location>
</feature>
<dbReference type="PROSITE" id="PS50893">
    <property type="entry name" value="ABC_TRANSPORTER_2"/>
    <property type="match status" value="2"/>
</dbReference>
<dbReference type="InterPro" id="IPR003593">
    <property type="entry name" value="AAA+_ATPase"/>
</dbReference>
<evidence type="ECO:0000256" key="1">
    <source>
        <dbReference type="ARBA" id="ARBA00022741"/>
    </source>
</evidence>
<dbReference type="SUPFAM" id="SSF52540">
    <property type="entry name" value="P-loop containing nucleoside triphosphate hydrolases"/>
    <property type="match status" value="2"/>
</dbReference>
<dbReference type="SMART" id="SM00382">
    <property type="entry name" value="AAA"/>
    <property type="match status" value="2"/>
</dbReference>
<evidence type="ECO:0000256" key="2">
    <source>
        <dbReference type="ARBA" id="ARBA00022840"/>
    </source>
</evidence>
<feature type="domain" description="ABC transporter" evidence="3">
    <location>
        <begin position="261"/>
        <end position="502"/>
    </location>
</feature>
<dbReference type="InterPro" id="IPR003439">
    <property type="entry name" value="ABC_transporter-like_ATP-bd"/>
</dbReference>
<dbReference type="PANTHER" id="PTHR43790:SF4">
    <property type="entry name" value="GUANOSINE IMPORT ATP-BINDING PROTEIN NUPO"/>
    <property type="match status" value="1"/>
</dbReference>
<comment type="caution">
    <text evidence="4">The sequence shown here is derived from an EMBL/GenBank/DDBJ whole genome shotgun (WGS) entry which is preliminary data.</text>
</comment>
<dbReference type="CDD" id="cd03215">
    <property type="entry name" value="ABC_Carb_Monos_II"/>
    <property type="match status" value="1"/>
</dbReference>
<dbReference type="CDD" id="cd03216">
    <property type="entry name" value="ABC_Carb_Monos_I"/>
    <property type="match status" value="1"/>
</dbReference>
<dbReference type="GO" id="GO:0005524">
    <property type="term" value="F:ATP binding"/>
    <property type="evidence" value="ECO:0007669"/>
    <property type="project" value="UniProtKB-KW"/>
</dbReference>
<dbReference type="PANTHER" id="PTHR43790">
    <property type="entry name" value="CARBOHYDRATE TRANSPORT ATP-BINDING PROTEIN MG119-RELATED"/>
    <property type="match status" value="1"/>
</dbReference>
<dbReference type="RefSeq" id="WP_345938324.1">
    <property type="nucleotide sequence ID" value="NZ_JBBKTW010000009.1"/>
</dbReference>
<dbReference type="InterPro" id="IPR017871">
    <property type="entry name" value="ABC_transporter-like_CS"/>
</dbReference>
<dbReference type="InterPro" id="IPR027417">
    <property type="entry name" value="P-loop_NTPase"/>
</dbReference>
<keyword evidence="2 4" id="KW-0067">ATP-binding</keyword>
<keyword evidence="5" id="KW-1185">Reference proteome</keyword>
<accession>A0ABU9YQJ2</accession>
<proteinExistence type="predicted"/>
<keyword evidence="1" id="KW-0547">Nucleotide-binding</keyword>
<gene>
    <name evidence="4" type="ORF">WG926_22440</name>
</gene>
<evidence type="ECO:0000313" key="4">
    <source>
        <dbReference type="EMBL" id="MEN2991088.1"/>
    </source>
</evidence>
<dbReference type="InterPro" id="IPR050107">
    <property type="entry name" value="ABC_carbohydrate_import_ATPase"/>
</dbReference>
<protein>
    <submittedName>
        <fullName evidence="4">ABC transporter ATP-binding protein</fullName>
    </submittedName>
</protein>
<name>A0ABU9YQJ2_9PROT</name>
<dbReference type="Pfam" id="PF00005">
    <property type="entry name" value="ABC_tran"/>
    <property type="match status" value="2"/>
</dbReference>
<reference evidence="4 5" key="1">
    <citation type="submission" date="2024-03" db="EMBL/GenBank/DDBJ databases">
        <title>High-quality draft genome sequencing of Tistrella sp. BH-R2-4.</title>
        <authorList>
            <person name="Dong C."/>
        </authorList>
    </citation>
    <scope>NUCLEOTIDE SEQUENCE [LARGE SCALE GENOMIC DNA]</scope>
    <source>
        <strain evidence="4 5">BH-R2-4</strain>
    </source>
</reference>
<evidence type="ECO:0000313" key="5">
    <source>
        <dbReference type="Proteomes" id="UP001413721"/>
    </source>
</evidence>
<dbReference type="Gene3D" id="3.40.50.300">
    <property type="entry name" value="P-loop containing nucleotide triphosphate hydrolases"/>
    <property type="match status" value="2"/>
</dbReference>
<evidence type="ECO:0000259" key="3">
    <source>
        <dbReference type="PROSITE" id="PS50893"/>
    </source>
</evidence>
<sequence>MTVAGGGEALGLAGIDKSFDGKPALKAARFVARFGEIHALLGENGAGKSTLMTVATGLYAPDRGRVSVAGRAVDAADPDMAASLGIAMVHQHFKLVRGFTVAENLRLACGRALKGLSASGIARRIADAGAEAGLALDPSARVADLSVAEMQRVEIVKALITRARILILDEPTAVLADSEAASLLATLRRLADEGRAIILISHKLHEIAAVADRVTVMRAGETVAHDLPADGLGPAELARLMVGEPEPSMPPAPARPGLMRLYVNDLAGRRDDGAPTLHGVQIAVHGGEIYGLAGVGGNGQTELAEMIAGLRRPDAGQIVIDGQAFDRQPPAARRRAGLRIVPADRFHTALAASLPVALNLSLTRLRGGRIWLDRKAMETRARRAIAVHEIAGAGPRTIARLLSGGNAQKLVLARELDDPDTAVVLAHSPTRGLDVRAAGAVRAGLVRARDAGAAVLLISDDLDEILAVSDRIGVINRGRIVGELPRGAARAEIGALMVAGHAPAHTPIAPIAPMAEPA</sequence>
<dbReference type="Proteomes" id="UP001413721">
    <property type="component" value="Unassembled WGS sequence"/>
</dbReference>
<organism evidence="4 5">
    <name type="scientific">Tistrella arctica</name>
    <dbReference type="NCBI Taxonomy" id="3133430"/>
    <lineage>
        <taxon>Bacteria</taxon>
        <taxon>Pseudomonadati</taxon>
        <taxon>Pseudomonadota</taxon>
        <taxon>Alphaproteobacteria</taxon>
        <taxon>Geminicoccales</taxon>
        <taxon>Geminicoccaceae</taxon>
        <taxon>Tistrella</taxon>
    </lineage>
</organism>